<dbReference type="Proteomes" id="UP000464178">
    <property type="component" value="Chromosome"/>
</dbReference>
<reference evidence="2 3" key="1">
    <citation type="submission" date="2019-05" db="EMBL/GenBank/DDBJ databases">
        <authorList>
            <consortium name="Science for Life Laboratories"/>
        </authorList>
    </citation>
    <scope>NUCLEOTIDE SEQUENCE [LARGE SCALE GENOMIC DNA]</scope>
    <source>
        <strain evidence="2">Soil9</strain>
    </source>
</reference>
<keyword evidence="1" id="KW-0472">Membrane</keyword>
<keyword evidence="3" id="KW-1185">Reference proteome</keyword>
<evidence type="ECO:0000256" key="1">
    <source>
        <dbReference type="SAM" id="Phobius"/>
    </source>
</evidence>
<keyword evidence="1" id="KW-1133">Transmembrane helix</keyword>
<gene>
    <name evidence="2" type="ORF">SOIL9_55840</name>
</gene>
<organism evidence="2 3">
    <name type="scientific">Gemmata massiliana</name>
    <dbReference type="NCBI Taxonomy" id="1210884"/>
    <lineage>
        <taxon>Bacteria</taxon>
        <taxon>Pseudomonadati</taxon>
        <taxon>Planctomycetota</taxon>
        <taxon>Planctomycetia</taxon>
        <taxon>Gemmatales</taxon>
        <taxon>Gemmataceae</taxon>
        <taxon>Gemmata</taxon>
    </lineage>
</organism>
<dbReference type="EMBL" id="LR593886">
    <property type="protein sequence ID" value="VTR92130.1"/>
    <property type="molecule type" value="Genomic_DNA"/>
</dbReference>
<evidence type="ECO:0000313" key="3">
    <source>
        <dbReference type="Proteomes" id="UP000464178"/>
    </source>
</evidence>
<dbReference type="AlphaFoldDB" id="A0A6P2CY60"/>
<proteinExistence type="predicted"/>
<name>A0A6P2CY60_9BACT</name>
<feature type="transmembrane region" description="Helical" evidence="1">
    <location>
        <begin position="232"/>
        <end position="252"/>
    </location>
</feature>
<sequence>MGIGYQCPKCRSRATAEWDAVESDIRCPKCKYRSEVPNVASGWERFKSRVRLRHVTGQVASLDLIAVPHVSGSGTISTTYRPITVTRGYSDTAGQMEISTRVAKQYWFWVREEKTGREIRVEYHAGIPTVRKGHRVSVIFVMDKESGSEAQVAIINHTSEESLLLQEPASALQHLKVESRWTESDPRFKDGHHTPQLTPFVNRHQNRILGGIAGSSLGLTAFLIGIKTAVVVIVVLGIAIALAGIGLLLGLASPHLTSKHTFDEFPTTIRCSVETEFAEMLRNYASHLHG</sequence>
<protein>
    <submittedName>
        <fullName evidence="2">: DUF3040</fullName>
    </submittedName>
</protein>
<dbReference type="KEGG" id="gms:SOIL9_55840"/>
<keyword evidence="1" id="KW-0812">Transmembrane</keyword>
<evidence type="ECO:0000313" key="2">
    <source>
        <dbReference type="EMBL" id="VTR92130.1"/>
    </source>
</evidence>
<feature type="transmembrane region" description="Helical" evidence="1">
    <location>
        <begin position="208"/>
        <end position="226"/>
    </location>
</feature>
<accession>A0A6P2CY60</accession>